<keyword evidence="7" id="KW-1185">Reference proteome</keyword>
<keyword evidence="5" id="KW-0732">Signal</keyword>
<dbReference type="Gene3D" id="3.20.20.70">
    <property type="entry name" value="Aldolase class I"/>
    <property type="match status" value="1"/>
</dbReference>
<dbReference type="PRINTS" id="PR00740">
    <property type="entry name" value="GLHYDRLASE27"/>
</dbReference>
<comment type="subunit">
    <text evidence="4">Homodimer.</text>
</comment>
<evidence type="ECO:0000256" key="3">
    <source>
        <dbReference type="ARBA" id="ARBA00023295"/>
    </source>
</evidence>
<protein>
    <recommendedName>
        <fullName evidence="4">Alpha-galactosidase</fullName>
        <ecNumber evidence="4">3.2.1.-</ecNumber>
    </recommendedName>
</protein>
<feature type="non-terminal residue" evidence="6">
    <location>
        <position position="1"/>
    </location>
</feature>
<evidence type="ECO:0000256" key="1">
    <source>
        <dbReference type="ARBA" id="ARBA00009743"/>
    </source>
</evidence>
<comment type="similarity">
    <text evidence="1 4">Belongs to the glycosyl hydrolase 27 family.</text>
</comment>
<dbReference type="OrthoDB" id="5795902at2759"/>
<keyword evidence="4" id="KW-1015">Disulfide bond</keyword>
<dbReference type="Proteomes" id="UP000728032">
    <property type="component" value="Unassembled WGS sequence"/>
</dbReference>
<dbReference type="SUPFAM" id="SSF51445">
    <property type="entry name" value="(Trans)glycosidases"/>
    <property type="match status" value="1"/>
</dbReference>
<dbReference type="InterPro" id="IPR002241">
    <property type="entry name" value="Glyco_hydro_27"/>
</dbReference>
<dbReference type="EMBL" id="CAJPVJ010019025">
    <property type="protein sequence ID" value="CAG2177171.1"/>
    <property type="molecule type" value="Genomic_DNA"/>
</dbReference>
<dbReference type="AlphaFoldDB" id="A0A7R9MIS8"/>
<dbReference type="GO" id="GO:0004557">
    <property type="term" value="F:alpha-galactosidase activity"/>
    <property type="evidence" value="ECO:0007669"/>
    <property type="project" value="TreeGrafter"/>
</dbReference>
<keyword evidence="3 4" id="KW-0326">Glycosidase</keyword>
<evidence type="ECO:0000256" key="2">
    <source>
        <dbReference type="ARBA" id="ARBA00022801"/>
    </source>
</evidence>
<dbReference type="EMBL" id="OC933850">
    <property type="protein sequence ID" value="CAD7660033.1"/>
    <property type="molecule type" value="Genomic_DNA"/>
</dbReference>
<dbReference type="PANTHER" id="PTHR11452">
    <property type="entry name" value="ALPHA-GALACTOSIDASE/ALPHA-N-ACETYLGALACTOSAMINIDASE"/>
    <property type="match status" value="1"/>
</dbReference>
<feature type="signal peptide" evidence="5">
    <location>
        <begin position="1"/>
        <end position="17"/>
    </location>
</feature>
<evidence type="ECO:0000256" key="5">
    <source>
        <dbReference type="SAM" id="SignalP"/>
    </source>
</evidence>
<evidence type="ECO:0000313" key="6">
    <source>
        <dbReference type="EMBL" id="CAD7660033.1"/>
    </source>
</evidence>
<name>A0A7R9MIS8_9ACAR</name>
<dbReference type="GO" id="GO:0005737">
    <property type="term" value="C:cytoplasm"/>
    <property type="evidence" value="ECO:0007669"/>
    <property type="project" value="TreeGrafter"/>
</dbReference>
<dbReference type="GO" id="GO:0016139">
    <property type="term" value="P:glycoside catabolic process"/>
    <property type="evidence" value="ECO:0007669"/>
    <property type="project" value="TreeGrafter"/>
</dbReference>
<reference evidence="6" key="1">
    <citation type="submission" date="2020-11" db="EMBL/GenBank/DDBJ databases">
        <authorList>
            <person name="Tran Van P."/>
        </authorList>
    </citation>
    <scope>NUCLEOTIDE SEQUENCE</scope>
</reference>
<proteinExistence type="inferred from homology"/>
<dbReference type="CDD" id="cd14792">
    <property type="entry name" value="GH27"/>
    <property type="match status" value="1"/>
</dbReference>
<dbReference type="PANTHER" id="PTHR11452:SF83">
    <property type="entry name" value="ALPHA-GALACTOSIDASE"/>
    <property type="match status" value="1"/>
</dbReference>
<sequence length="461" mass="53064">MFVQIFITLLCVPNLWALDDGLALTPPMGWLSWGRFACQTDCVKYPKSCINEQLFKEMADRIVTDGYKELGYEYVNIDDCWDEMERDANHRLVADKKRFPNGIKSVADYVHSKGLKLGIYGDVGNLTCQKYPGSNNHTKGGKDFYDLDAQTITDWGVDSFKVDGCWEEPRDFDVLYPKMGKALNATGHKMLFICEWPFYQYVWRSINPDYDAITKTCHVFRTYNDLADSWASIESIIKYYGDYNDLFIKHNGPGHWSDPDALTIGNWGLSWEQSRSQMAMWSMWSSPLYISTDLRKIKPEFKAILQNKALIAVNQDKHGIMAKRMLTEDCIYDHTGICRQVWVKQVEPVVDGEWSYVVAYFNNEHFGDAIYMSYKVSQLIPAAKKALIAVNQDKHGIMAKRMLTENCTYEAGVCRQVWVKQVEPVVDGEWSYVVAYLNKEHFGDAIYMSYKVSQLIPAAKK</sequence>
<organism evidence="6">
    <name type="scientific">Oppiella nova</name>
    <dbReference type="NCBI Taxonomy" id="334625"/>
    <lineage>
        <taxon>Eukaryota</taxon>
        <taxon>Metazoa</taxon>
        <taxon>Ecdysozoa</taxon>
        <taxon>Arthropoda</taxon>
        <taxon>Chelicerata</taxon>
        <taxon>Arachnida</taxon>
        <taxon>Acari</taxon>
        <taxon>Acariformes</taxon>
        <taxon>Sarcoptiformes</taxon>
        <taxon>Oribatida</taxon>
        <taxon>Brachypylina</taxon>
        <taxon>Oppioidea</taxon>
        <taxon>Oppiidae</taxon>
        <taxon>Oppiella</taxon>
    </lineage>
</organism>
<accession>A0A7R9MIS8</accession>
<dbReference type="EC" id="3.2.1.-" evidence="4"/>
<evidence type="ECO:0000256" key="4">
    <source>
        <dbReference type="RuleBase" id="RU361168"/>
    </source>
</evidence>
<dbReference type="Pfam" id="PF16499">
    <property type="entry name" value="Melibiase_2"/>
    <property type="match status" value="1"/>
</dbReference>
<dbReference type="PROSITE" id="PS00512">
    <property type="entry name" value="ALPHA_GALACTOSIDASE"/>
    <property type="match status" value="1"/>
</dbReference>
<dbReference type="GO" id="GO:0009311">
    <property type="term" value="P:oligosaccharide metabolic process"/>
    <property type="evidence" value="ECO:0007669"/>
    <property type="project" value="TreeGrafter"/>
</dbReference>
<dbReference type="InterPro" id="IPR017853">
    <property type="entry name" value="GH"/>
</dbReference>
<dbReference type="FunFam" id="3.20.20.70:FF:000197">
    <property type="entry name" value="Alpha-galactosidase"/>
    <property type="match status" value="1"/>
</dbReference>
<dbReference type="InterPro" id="IPR013785">
    <property type="entry name" value="Aldolase_TIM"/>
</dbReference>
<dbReference type="InterPro" id="IPR000111">
    <property type="entry name" value="Glyco_hydro_27/36_CS"/>
</dbReference>
<feature type="chain" id="PRO_5035592679" description="Alpha-galactosidase" evidence="5">
    <location>
        <begin position="18"/>
        <end position="461"/>
    </location>
</feature>
<keyword evidence="2 4" id="KW-0378">Hydrolase</keyword>
<evidence type="ECO:0000313" key="7">
    <source>
        <dbReference type="Proteomes" id="UP000728032"/>
    </source>
</evidence>
<gene>
    <name evidence="6" type="ORF">ONB1V03_LOCUS16604</name>
</gene>